<gene>
    <name evidence="9" type="ORF">SAMN04488067_10955</name>
</gene>
<keyword evidence="10" id="KW-1185">Reference proteome</keyword>
<dbReference type="EMBL" id="FNBO01000009">
    <property type="protein sequence ID" value="SDF81893.1"/>
    <property type="molecule type" value="Genomic_DNA"/>
</dbReference>
<reference evidence="9 10" key="1">
    <citation type="submission" date="2016-10" db="EMBL/GenBank/DDBJ databases">
        <authorList>
            <person name="Varghese N."/>
            <person name="Submissions S."/>
        </authorList>
    </citation>
    <scope>NUCLEOTIDE SEQUENCE [LARGE SCALE GENOMIC DNA]</scope>
    <source>
        <strain evidence="9 10">CGMCC 1.3527</strain>
    </source>
</reference>
<evidence type="ECO:0000313" key="10">
    <source>
        <dbReference type="Proteomes" id="UP000324020"/>
    </source>
</evidence>
<dbReference type="AlphaFoldDB" id="A0A1G7P6M6"/>
<dbReference type="GO" id="GO:0015112">
    <property type="term" value="F:nitrate transmembrane transporter activity"/>
    <property type="evidence" value="ECO:0007669"/>
    <property type="project" value="InterPro"/>
</dbReference>
<keyword evidence="6 7" id="KW-0472">Membrane</keyword>
<name>A0A1G7P6M6_9EURY</name>
<feature type="transmembrane region" description="Helical" evidence="7">
    <location>
        <begin position="108"/>
        <end position="130"/>
    </location>
</feature>
<feature type="domain" description="Major facilitator superfamily (MFS) profile" evidence="8">
    <location>
        <begin position="47"/>
        <end position="453"/>
    </location>
</feature>
<comment type="similarity">
    <text evidence="2">Belongs to the major facilitator superfamily. Nitrate/nitrite porter (TC 2.A.1.8) family.</text>
</comment>
<evidence type="ECO:0000256" key="4">
    <source>
        <dbReference type="ARBA" id="ARBA00022989"/>
    </source>
</evidence>
<dbReference type="InterPro" id="IPR011701">
    <property type="entry name" value="MFS"/>
</dbReference>
<protein>
    <submittedName>
        <fullName evidence="9">MFS transporter, NNP family, nitrate/nitrite transporter</fullName>
    </submittedName>
</protein>
<proteinExistence type="inferred from homology"/>
<evidence type="ECO:0000256" key="5">
    <source>
        <dbReference type="ARBA" id="ARBA00023063"/>
    </source>
</evidence>
<keyword evidence="5" id="KW-0534">Nitrate assimilation</keyword>
<evidence type="ECO:0000259" key="8">
    <source>
        <dbReference type="PROSITE" id="PS50850"/>
    </source>
</evidence>
<dbReference type="PROSITE" id="PS50850">
    <property type="entry name" value="MFS"/>
    <property type="match status" value="1"/>
</dbReference>
<dbReference type="SUPFAM" id="SSF103473">
    <property type="entry name" value="MFS general substrate transporter"/>
    <property type="match status" value="1"/>
</dbReference>
<comment type="subcellular location">
    <subcellularLocation>
        <location evidence="1">Membrane</location>
        <topology evidence="1">Multi-pass membrane protein</topology>
    </subcellularLocation>
</comment>
<dbReference type="GO" id="GO:0042128">
    <property type="term" value="P:nitrate assimilation"/>
    <property type="evidence" value="ECO:0007669"/>
    <property type="project" value="UniProtKB-KW"/>
</dbReference>
<feature type="transmembrane region" description="Helical" evidence="7">
    <location>
        <begin position="398"/>
        <end position="417"/>
    </location>
</feature>
<organism evidence="9 10">
    <name type="scientific">Halorubrum xinjiangense</name>
    <dbReference type="NCBI Taxonomy" id="261291"/>
    <lineage>
        <taxon>Archaea</taxon>
        <taxon>Methanobacteriati</taxon>
        <taxon>Methanobacteriota</taxon>
        <taxon>Stenosarchaea group</taxon>
        <taxon>Halobacteria</taxon>
        <taxon>Halobacteriales</taxon>
        <taxon>Haloferacaceae</taxon>
        <taxon>Halorubrum</taxon>
    </lineage>
</organism>
<dbReference type="InterPro" id="IPR020846">
    <property type="entry name" value="MFS_dom"/>
</dbReference>
<evidence type="ECO:0000256" key="2">
    <source>
        <dbReference type="ARBA" id="ARBA00008432"/>
    </source>
</evidence>
<evidence type="ECO:0000313" key="9">
    <source>
        <dbReference type="EMBL" id="SDF81893.1"/>
    </source>
</evidence>
<evidence type="ECO:0000256" key="3">
    <source>
        <dbReference type="ARBA" id="ARBA00022692"/>
    </source>
</evidence>
<evidence type="ECO:0000256" key="1">
    <source>
        <dbReference type="ARBA" id="ARBA00004141"/>
    </source>
</evidence>
<sequence>MGGDRVDGRDSVHLVDFTDERSGSPRCGRRRGVVRVNSPIRMTKYRTLLLATVGFNFSFLIWFSFAPFTGPMAEEFELSLAEIGVLASAAIWLAPFGRILTGWLSDRFGAPTIFAIVLAYVGVFSIWSAFAESYATFFATRLIVATAGITFVIGIQHVSEWFEAGELGTAEGIYAGIGNAGAAGGALVLPRVFSSGWSGPIFDTNWRAAFFYTGVVSILLAGVYYAFGEAAKSSEKRAATKEKAGLREWIFTATRYGTVVLALAYVMTFGLELSMNGWLATYYREGFDTQNLVLASTFAATFSVAAGLLRPIGGYVSDRLARAERNIIPLFTGRYREQWTFVSLCFVVLAMFGMTLAGLSGRVLVAVGAGFLVGMGCAFSEGAIFAQVPAMFPDSSGAVAGVVGGVGTVGGIVYPLVYAAPFLPNLHTGYAIVGASMIPIVLLAAWVFQPRIAERATDDGFVGESDGAPVADD</sequence>
<feature type="transmembrane region" description="Helical" evidence="7">
    <location>
        <begin position="291"/>
        <end position="309"/>
    </location>
</feature>
<dbReference type="Gene3D" id="1.20.1250.20">
    <property type="entry name" value="MFS general substrate transporter like domains"/>
    <property type="match status" value="2"/>
</dbReference>
<feature type="transmembrane region" description="Helical" evidence="7">
    <location>
        <begin position="429"/>
        <end position="448"/>
    </location>
</feature>
<dbReference type="Pfam" id="PF07690">
    <property type="entry name" value="MFS_1"/>
    <property type="match status" value="1"/>
</dbReference>
<feature type="transmembrane region" description="Helical" evidence="7">
    <location>
        <begin position="209"/>
        <end position="228"/>
    </location>
</feature>
<feature type="transmembrane region" description="Helical" evidence="7">
    <location>
        <begin position="48"/>
        <end position="66"/>
    </location>
</feature>
<evidence type="ECO:0000256" key="6">
    <source>
        <dbReference type="ARBA" id="ARBA00023136"/>
    </source>
</evidence>
<dbReference type="GO" id="GO:0016020">
    <property type="term" value="C:membrane"/>
    <property type="evidence" value="ECO:0007669"/>
    <property type="project" value="UniProtKB-SubCell"/>
</dbReference>
<feature type="transmembrane region" description="Helical" evidence="7">
    <location>
        <begin position="339"/>
        <end position="357"/>
    </location>
</feature>
<feature type="transmembrane region" description="Helical" evidence="7">
    <location>
        <begin position="167"/>
        <end position="189"/>
    </location>
</feature>
<dbReference type="Proteomes" id="UP000324020">
    <property type="component" value="Unassembled WGS sequence"/>
</dbReference>
<keyword evidence="4 7" id="KW-1133">Transmembrane helix</keyword>
<dbReference type="InterPro" id="IPR044772">
    <property type="entry name" value="NO3_transporter"/>
</dbReference>
<feature type="transmembrane region" description="Helical" evidence="7">
    <location>
        <begin position="136"/>
        <end position="155"/>
    </location>
</feature>
<dbReference type="InterPro" id="IPR036259">
    <property type="entry name" value="MFS_trans_sf"/>
</dbReference>
<keyword evidence="3 7" id="KW-0812">Transmembrane</keyword>
<feature type="transmembrane region" description="Helical" evidence="7">
    <location>
        <begin position="78"/>
        <end position="96"/>
    </location>
</feature>
<evidence type="ECO:0000256" key="7">
    <source>
        <dbReference type="SAM" id="Phobius"/>
    </source>
</evidence>
<dbReference type="PANTHER" id="PTHR23515">
    <property type="entry name" value="HIGH-AFFINITY NITRATE TRANSPORTER 2.3"/>
    <property type="match status" value="1"/>
</dbReference>
<accession>A0A1G7P6M6</accession>
<feature type="transmembrane region" description="Helical" evidence="7">
    <location>
        <begin position="363"/>
        <end position="386"/>
    </location>
</feature>
<feature type="transmembrane region" description="Helical" evidence="7">
    <location>
        <begin position="249"/>
        <end position="271"/>
    </location>
</feature>